<protein>
    <recommendedName>
        <fullName evidence="2">Xaa-Pro dipeptidyl-peptidase C-terminal domain-containing protein</fullName>
    </recommendedName>
</protein>
<dbReference type="Gene3D" id="1.10.3020.20">
    <property type="match status" value="1"/>
</dbReference>
<gene>
    <name evidence="3" type="ORF">FGADI_4543</name>
</gene>
<keyword evidence="4" id="KW-1185">Reference proteome</keyword>
<dbReference type="Pfam" id="PF02129">
    <property type="entry name" value="Peptidase_S15"/>
    <property type="match status" value="1"/>
</dbReference>
<evidence type="ECO:0000259" key="2">
    <source>
        <dbReference type="SMART" id="SM00939"/>
    </source>
</evidence>
<dbReference type="InterPro" id="IPR000383">
    <property type="entry name" value="Xaa-Pro-like_dom"/>
</dbReference>
<evidence type="ECO:0000256" key="1">
    <source>
        <dbReference type="ARBA" id="ARBA00022801"/>
    </source>
</evidence>
<evidence type="ECO:0000313" key="4">
    <source>
        <dbReference type="Proteomes" id="UP000604273"/>
    </source>
</evidence>
<proteinExistence type="predicted"/>
<comment type="caution">
    <text evidence="3">The sequence shown here is derived from an EMBL/GenBank/DDBJ whole genome shotgun (WGS) entry which is preliminary data.</text>
</comment>
<keyword evidence="1" id="KW-0378">Hydrolase</keyword>
<dbReference type="SUPFAM" id="SSF49785">
    <property type="entry name" value="Galactose-binding domain-like"/>
    <property type="match status" value="1"/>
</dbReference>
<dbReference type="NCBIfam" id="TIGR00976">
    <property type="entry name" value="CocE_NonD"/>
    <property type="match status" value="1"/>
</dbReference>
<dbReference type="GO" id="GO:0008239">
    <property type="term" value="F:dipeptidyl-peptidase activity"/>
    <property type="evidence" value="ECO:0007669"/>
    <property type="project" value="InterPro"/>
</dbReference>
<dbReference type="OrthoDB" id="2578740at2759"/>
<dbReference type="PANTHER" id="PTHR43056">
    <property type="entry name" value="PEPTIDASE S9 PROLYL OLIGOPEPTIDASE"/>
    <property type="match status" value="1"/>
</dbReference>
<dbReference type="SMART" id="SM00939">
    <property type="entry name" value="PepX_C"/>
    <property type="match status" value="1"/>
</dbReference>
<dbReference type="InterPro" id="IPR005674">
    <property type="entry name" value="CocE/Ser_esterase"/>
</dbReference>
<dbReference type="AlphaFoldDB" id="A0A8H4TCL0"/>
<dbReference type="InterPro" id="IPR013736">
    <property type="entry name" value="Xaa-Pro_dipept_C"/>
</dbReference>
<accession>A0A8H4TCL0</accession>
<dbReference type="SUPFAM" id="SSF53474">
    <property type="entry name" value="alpha/beta-Hydrolases"/>
    <property type="match status" value="1"/>
</dbReference>
<dbReference type="Gene3D" id="3.40.50.1820">
    <property type="entry name" value="alpha/beta hydrolase"/>
    <property type="match status" value="1"/>
</dbReference>
<dbReference type="InterPro" id="IPR029058">
    <property type="entry name" value="AB_hydrolase_fold"/>
</dbReference>
<organism evidence="3 4">
    <name type="scientific">Fusarium gaditjirri</name>
    <dbReference type="NCBI Taxonomy" id="282569"/>
    <lineage>
        <taxon>Eukaryota</taxon>
        <taxon>Fungi</taxon>
        <taxon>Dikarya</taxon>
        <taxon>Ascomycota</taxon>
        <taxon>Pezizomycotina</taxon>
        <taxon>Sordariomycetes</taxon>
        <taxon>Hypocreomycetidae</taxon>
        <taxon>Hypocreales</taxon>
        <taxon>Nectriaceae</taxon>
        <taxon>Fusarium</taxon>
        <taxon>Fusarium nisikadoi species complex</taxon>
    </lineage>
</organism>
<dbReference type="Pfam" id="PF08530">
    <property type="entry name" value="PepX_C"/>
    <property type="match status" value="1"/>
</dbReference>
<name>A0A8H4TCL0_9HYPO</name>
<dbReference type="InterPro" id="IPR008979">
    <property type="entry name" value="Galactose-bd-like_sf"/>
</dbReference>
<dbReference type="InterPro" id="IPR050585">
    <property type="entry name" value="Xaa-Pro_dipeptidyl-ppase/CocE"/>
</dbReference>
<dbReference type="Proteomes" id="UP000604273">
    <property type="component" value="Unassembled WGS sequence"/>
</dbReference>
<evidence type="ECO:0000313" key="3">
    <source>
        <dbReference type="EMBL" id="KAF4955433.1"/>
    </source>
</evidence>
<dbReference type="EMBL" id="JABFAI010000099">
    <property type="protein sequence ID" value="KAF4955433.1"/>
    <property type="molecule type" value="Genomic_DNA"/>
</dbReference>
<sequence>MTPTTHPSVKPQKIQELFPDAIISKITPAPEHPRFNYDGFNPLCRVLEAGHVRYPGRRPFGVRTIYERDQAITVRDGARLYADIFRPQSSDTQPVPCILPWSPYGKSGTGPQNYDFMAPYRAGIALDRTSGYEKFEAPDPAEWAERGYAVLNIDARGAGHSEGVIARWGIQEAEDVYDVIDWLSKQHWCNGSIVMAGNSWLAISQINFASRMHHPALKAIAPWEGYTDLYRHYVARGGRPHIPGFHRMISNGLAGPEGAENVVAMFKTHPLYDDYWEAKRIPVEDICNIPMYIVASYSSMLHTYGSFQTFRQAKTERKWLRVHPYQEWYDMYRPSVSDELQQFFDFYSKPEIAKDTNWESSTPRVRLSLLGFEADGSSATTVIERPEKSYPLTRQRLRTLYLDGTTGELVDVKPDQESIKSYEGRSLSDGLTFTTTFDVATELAGYPKAVLHVSCPDHDDFDVVVQIRKIDDKGRQLSHLNYPCPVPIDEVPDVNTAKTLGPQGFLRASHRVSLNGDGGPVVSDDLSCETDVLYSHRVRQPISPGTIVRLEIPIWPIGMVFAAGEGIALNISGHDMCLPETDLCRLTEPEDENVGRHYVHTGGKYDSHLIIPVIMG</sequence>
<dbReference type="PANTHER" id="PTHR43056:SF10">
    <property type="entry name" value="COCE_NOND FAMILY, PUTATIVE (AFU_ORTHOLOGUE AFUA_7G00600)-RELATED"/>
    <property type="match status" value="1"/>
</dbReference>
<reference evidence="3" key="2">
    <citation type="submission" date="2020-05" db="EMBL/GenBank/DDBJ databases">
        <authorList>
            <person name="Kim H.-S."/>
            <person name="Proctor R.H."/>
            <person name="Brown D.W."/>
        </authorList>
    </citation>
    <scope>NUCLEOTIDE SEQUENCE</scope>
    <source>
        <strain evidence="3">NRRL 45417</strain>
    </source>
</reference>
<reference evidence="3" key="1">
    <citation type="journal article" date="2020" name="BMC Genomics">
        <title>Correction to: Identification and distribution of gene clusters required for synthesis of sphingolipid metabolism inhibitors in diverse species of the filamentous fungus Fusarium.</title>
        <authorList>
            <person name="Kim H.S."/>
            <person name="Lohmar J.M."/>
            <person name="Busman M."/>
            <person name="Brown D.W."/>
            <person name="Naumann T.A."/>
            <person name="Divon H.H."/>
            <person name="Lysoe E."/>
            <person name="Uhlig S."/>
            <person name="Proctor R.H."/>
        </authorList>
    </citation>
    <scope>NUCLEOTIDE SEQUENCE</scope>
    <source>
        <strain evidence="3">NRRL 45417</strain>
    </source>
</reference>
<feature type="domain" description="Xaa-Pro dipeptidyl-peptidase C-terminal" evidence="2">
    <location>
        <begin position="341"/>
        <end position="610"/>
    </location>
</feature>
<dbReference type="Gene3D" id="2.60.120.260">
    <property type="entry name" value="Galactose-binding domain-like"/>
    <property type="match status" value="1"/>
</dbReference>